<dbReference type="KEGG" id="naf:GQ61_02695"/>
<proteinExistence type="predicted"/>
<protein>
    <recommendedName>
        <fullName evidence="5">DUF2608 domain-containing protein</fullName>
    </recommendedName>
</protein>
<evidence type="ECO:0000256" key="1">
    <source>
        <dbReference type="SAM" id="MobiDB-lite"/>
    </source>
</evidence>
<organism evidence="3 4">
    <name type="scientific">Candidatus Nucleicultrix amoebiphila FS5</name>
    <dbReference type="NCBI Taxonomy" id="1414854"/>
    <lineage>
        <taxon>Bacteria</taxon>
        <taxon>Pseudomonadati</taxon>
        <taxon>Pseudomonadota</taxon>
        <taxon>Alphaproteobacteria</taxon>
        <taxon>Holosporales</taxon>
        <taxon>Candidatus Nucleicultricaceae</taxon>
        <taxon>Candidatus Nucleicultrix</taxon>
    </lineage>
</organism>
<feature type="signal peptide" evidence="2">
    <location>
        <begin position="1"/>
        <end position="25"/>
    </location>
</feature>
<evidence type="ECO:0000313" key="3">
    <source>
        <dbReference type="EMBL" id="ARN84409.1"/>
    </source>
</evidence>
<evidence type="ECO:0008006" key="5">
    <source>
        <dbReference type="Google" id="ProtNLM"/>
    </source>
</evidence>
<name>A0A1W6N3Q3_9PROT</name>
<feature type="chain" id="PRO_5012077278" description="DUF2608 domain-containing protein" evidence="2">
    <location>
        <begin position="26"/>
        <end position="308"/>
    </location>
</feature>
<gene>
    <name evidence="3" type="ORF">GQ61_02695</name>
</gene>
<dbReference type="EMBL" id="CP008743">
    <property type="protein sequence ID" value="ARN84409.1"/>
    <property type="molecule type" value="Genomic_DNA"/>
</dbReference>
<sequence>MRKFFNKLWAVGLLCLTPVSFNLQSAIASTEVHQTDKKITVLNESTDSMANVLGILAHHGVNLHETAFFFDFDETIATKVSQWVGKTYHLLASPDLYRTYGPVFKEAKEQLGLTEHSDARLLNPTDTLGWAAHYEVLDDAIIPLITSLKFGGAHVGVCSALKATYDKLEMLRKVGIAPEDYTFASGGKAKTIEQYLLHNLVDKKISTIVLIDNSVKFALAGYSSTMGELAKTLPQTKEVPEIKIIAIEFTKFNKMATVPAMKAELENMMEALNPKPNPLAMTTEIPHEEHNLSSSGEYPLSHSGEHGH</sequence>
<feature type="region of interest" description="Disordered" evidence="1">
    <location>
        <begin position="288"/>
        <end position="308"/>
    </location>
</feature>
<dbReference type="AlphaFoldDB" id="A0A1W6N3Q3"/>
<reference evidence="3 4" key="1">
    <citation type="submission" date="2014-06" db="EMBL/GenBank/DDBJ databases">
        <title>The genome of the endonuclear symbiont Nucleicultrix amoebiphila.</title>
        <authorList>
            <person name="Schulz F."/>
            <person name="Horn M."/>
        </authorList>
    </citation>
    <scope>NUCLEOTIDE SEQUENCE [LARGE SCALE GENOMIC DNA]</scope>
    <source>
        <strain evidence="3 4">FS5</strain>
    </source>
</reference>
<evidence type="ECO:0000313" key="4">
    <source>
        <dbReference type="Proteomes" id="UP000237351"/>
    </source>
</evidence>
<accession>A0A1W6N3Q3</accession>
<dbReference type="Proteomes" id="UP000237351">
    <property type="component" value="Chromosome"/>
</dbReference>
<keyword evidence="2" id="KW-0732">Signal</keyword>
<keyword evidence="4" id="KW-1185">Reference proteome</keyword>
<dbReference type="RefSeq" id="WP_085783801.1">
    <property type="nucleotide sequence ID" value="NZ_CP008743.1"/>
</dbReference>
<evidence type="ECO:0000256" key="2">
    <source>
        <dbReference type="SAM" id="SignalP"/>
    </source>
</evidence>